<dbReference type="EMBL" id="FMZZ01000016">
    <property type="protein sequence ID" value="SDD73132.1"/>
    <property type="molecule type" value="Genomic_DNA"/>
</dbReference>
<evidence type="ECO:0000256" key="1">
    <source>
        <dbReference type="SAM" id="MobiDB-lite"/>
    </source>
</evidence>
<dbReference type="AlphaFoldDB" id="A0A1G6X4R0"/>
<sequence length="139" mass="14571">MFELISADYTHKGDDWKVTVSGKDKTLTASAEGLIAARDRVDQLVEELAPGEHPRTVVHMIEGDAVGFTAAYLTARLARPAPEAPTPTAPQKAEAREPAGVAEATAKRTTEPAPKPAEATEAAGKTAEAQEPEKATPSA</sequence>
<gene>
    <name evidence="2" type="ORF">SAMN05216174_116106</name>
</gene>
<proteinExistence type="predicted"/>
<reference evidence="3" key="1">
    <citation type="submission" date="2016-10" db="EMBL/GenBank/DDBJ databases">
        <authorList>
            <person name="Varghese N."/>
            <person name="Submissions S."/>
        </authorList>
    </citation>
    <scope>NUCLEOTIDE SEQUENCE [LARGE SCALE GENOMIC DNA]</scope>
    <source>
        <strain evidence="3">IBRC-M 10403</strain>
    </source>
</reference>
<evidence type="ECO:0000313" key="2">
    <source>
        <dbReference type="EMBL" id="SDD73132.1"/>
    </source>
</evidence>
<dbReference type="STRING" id="1271860.SAMN05216174_116106"/>
<dbReference type="Proteomes" id="UP000199501">
    <property type="component" value="Unassembled WGS sequence"/>
</dbReference>
<organism evidence="2 3">
    <name type="scientific">Actinokineospora iranica</name>
    <dbReference type="NCBI Taxonomy" id="1271860"/>
    <lineage>
        <taxon>Bacteria</taxon>
        <taxon>Bacillati</taxon>
        <taxon>Actinomycetota</taxon>
        <taxon>Actinomycetes</taxon>
        <taxon>Pseudonocardiales</taxon>
        <taxon>Pseudonocardiaceae</taxon>
        <taxon>Actinokineospora</taxon>
    </lineage>
</organism>
<keyword evidence="3" id="KW-1185">Reference proteome</keyword>
<accession>A0A1G6X4R0</accession>
<feature type="compositionally biased region" description="Low complexity" evidence="1">
    <location>
        <begin position="116"/>
        <end position="129"/>
    </location>
</feature>
<feature type="region of interest" description="Disordered" evidence="1">
    <location>
        <begin position="79"/>
        <end position="139"/>
    </location>
</feature>
<protein>
    <submittedName>
        <fullName evidence="2">Uncharacterized protein</fullName>
    </submittedName>
</protein>
<evidence type="ECO:0000313" key="3">
    <source>
        <dbReference type="Proteomes" id="UP000199501"/>
    </source>
</evidence>
<dbReference type="RefSeq" id="WP_228771936.1">
    <property type="nucleotide sequence ID" value="NZ_FMZZ01000016.1"/>
</dbReference>
<name>A0A1G6X4R0_9PSEU</name>